<protein>
    <submittedName>
        <fullName evidence="1">Uncharacterized protein</fullName>
    </submittedName>
</protein>
<keyword evidence="2" id="KW-1185">Reference proteome</keyword>
<proteinExistence type="predicted"/>
<evidence type="ECO:0000313" key="1">
    <source>
        <dbReference type="EMBL" id="WQJ53794.1"/>
    </source>
</evidence>
<dbReference type="EMBL" id="OR769223">
    <property type="protein sequence ID" value="WQJ53794.1"/>
    <property type="molecule type" value="Genomic_DNA"/>
</dbReference>
<organism evidence="1 2">
    <name type="scientific">phage Lak_Megaphage_Sonny</name>
    <dbReference type="NCBI Taxonomy" id="3109229"/>
    <lineage>
        <taxon>Viruses</taxon>
        <taxon>Duplodnaviria</taxon>
        <taxon>Heunggongvirae</taxon>
        <taxon>Uroviricota</taxon>
        <taxon>Caudoviricetes</taxon>
        <taxon>Caudoviricetes code 15 clade</taxon>
    </lineage>
</organism>
<dbReference type="Proteomes" id="UP001358193">
    <property type="component" value="Segment"/>
</dbReference>
<evidence type="ECO:0000313" key="2">
    <source>
        <dbReference type="Proteomes" id="UP001358193"/>
    </source>
</evidence>
<name>A0ABZ0Z6Y6_9CAUD</name>
<sequence>MKYLYNKIYEAINTGIQKALILDDEDDISMNYQHKKIVNNANLMPYYIEELLQDSNNKAANYRKILKYYKETGYTYKVKDLNELRNIIDKIKNFKNVSFEWIENMKDYISIVLDDNSEIYFNEKTDKKPLFLKFANDDILGTENEILIYLDENHYIPENNYCRFRLQSKKVQIQPDDYLIHDINIANKDYSGYETCLRIQGIASKEPEKYGKIPAINYCLNLNDINGYQGYLPSMGQLRVMSDNIDMINYIFKYLNLNKIKNLNKGLWWSSTEYSDNYSWYLNYGRTHHTDKDFNYYRIFPLFVVKNKI</sequence>
<accession>A0ABZ0Z6Y6</accession>
<reference evidence="1 2" key="1">
    <citation type="submission" date="2023-11" db="EMBL/GenBank/DDBJ databases">
        <authorList>
            <person name="Cook R."/>
            <person name="Crisci M."/>
            <person name="Pye H."/>
            <person name="Adriaenssens E."/>
            <person name="Santini J."/>
        </authorList>
    </citation>
    <scope>NUCLEOTIDE SEQUENCE [LARGE SCALE GENOMIC DNA]</scope>
    <source>
        <strain evidence="1">Lak_Megaphage_Sonny</strain>
    </source>
</reference>